<evidence type="ECO:0000256" key="2">
    <source>
        <dbReference type="ARBA" id="ARBA00006706"/>
    </source>
</evidence>
<dbReference type="PROSITE" id="PS00444">
    <property type="entry name" value="POLYPRENYL_SYNTHASE_2"/>
    <property type="match status" value="1"/>
</dbReference>
<dbReference type="Proteomes" id="UP001193389">
    <property type="component" value="Chromosome"/>
</dbReference>
<dbReference type="InterPro" id="IPR033749">
    <property type="entry name" value="Polyprenyl_synt_CS"/>
</dbReference>
<sequence length="327" mass="37251">MYSVKDLQSLISVEIENEIYSLNQTEPKNLYQPVGYALSMGGKRLRPVMVLMAYNLFSENVENAFPVALAIELFHNFTLLHDDIMDGAEMRRNNLSVYKKYNENIAILSGDAMSIMAYNYLLKCNSTEPAPMIRLFSQTALEVCEGQQFDMDFENRLDVSIPEYLEMIRLKTAVLLACSLKLGAMAANAPEKIADQLYNFGLNLGITFQLQDDLLDVFADQDKFGKKIGGDIVSNKKTFLLLKALEISDDSTKMIILDWMNKSDFDENEKIRAITEVYNKLDIKGITEIYIDQYYKLALDVFTEINLAGETMTELIQLANLIMNRDH</sequence>
<dbReference type="PANTHER" id="PTHR12001:SF85">
    <property type="entry name" value="SHORT CHAIN ISOPRENYL DIPHOSPHATE SYNTHASE"/>
    <property type="match status" value="1"/>
</dbReference>
<dbReference type="AlphaFoldDB" id="A0A5K7SA33"/>
<reference evidence="7" key="1">
    <citation type="journal article" date="2020" name="Int. J. Syst. Evol. Microbiol.">
        <title>Aquipluma nitroreducens gen. nov. sp. nov., a novel facultatively anaerobic bacterium isolated from a freshwater lake.</title>
        <authorList>
            <person name="Watanabe M."/>
            <person name="Kojima H."/>
            <person name="Fukui M."/>
        </authorList>
    </citation>
    <scope>NUCLEOTIDE SEQUENCE</scope>
    <source>
        <strain evidence="7">MeG22</strain>
    </source>
</reference>
<keyword evidence="5" id="KW-0460">Magnesium</keyword>
<evidence type="ECO:0000256" key="6">
    <source>
        <dbReference type="RuleBase" id="RU004466"/>
    </source>
</evidence>
<dbReference type="SFLD" id="SFLDG01017">
    <property type="entry name" value="Polyprenyl_Transferase_Like"/>
    <property type="match status" value="1"/>
</dbReference>
<evidence type="ECO:0000256" key="5">
    <source>
        <dbReference type="ARBA" id="ARBA00022842"/>
    </source>
</evidence>
<keyword evidence="8" id="KW-1185">Reference proteome</keyword>
<keyword evidence="3 6" id="KW-0808">Transferase</keyword>
<keyword evidence="4" id="KW-0479">Metal-binding</keyword>
<dbReference type="GO" id="GO:0008299">
    <property type="term" value="P:isoprenoid biosynthetic process"/>
    <property type="evidence" value="ECO:0007669"/>
    <property type="project" value="InterPro"/>
</dbReference>
<evidence type="ECO:0000256" key="1">
    <source>
        <dbReference type="ARBA" id="ARBA00001946"/>
    </source>
</evidence>
<evidence type="ECO:0000256" key="4">
    <source>
        <dbReference type="ARBA" id="ARBA00022723"/>
    </source>
</evidence>
<dbReference type="GO" id="GO:0004659">
    <property type="term" value="F:prenyltransferase activity"/>
    <property type="evidence" value="ECO:0007669"/>
    <property type="project" value="InterPro"/>
</dbReference>
<proteinExistence type="inferred from homology"/>
<dbReference type="Pfam" id="PF00348">
    <property type="entry name" value="polyprenyl_synt"/>
    <property type="match status" value="1"/>
</dbReference>
<name>A0A5K7SA33_9BACT</name>
<dbReference type="Gene3D" id="1.10.600.10">
    <property type="entry name" value="Farnesyl Diphosphate Synthase"/>
    <property type="match status" value="1"/>
</dbReference>
<dbReference type="EMBL" id="AP018694">
    <property type="protein sequence ID" value="BBE18326.1"/>
    <property type="molecule type" value="Genomic_DNA"/>
</dbReference>
<comment type="cofactor">
    <cofactor evidence="1">
        <name>Mg(2+)</name>
        <dbReference type="ChEBI" id="CHEBI:18420"/>
    </cofactor>
</comment>
<dbReference type="PANTHER" id="PTHR12001">
    <property type="entry name" value="GERANYLGERANYL PYROPHOSPHATE SYNTHASE"/>
    <property type="match status" value="1"/>
</dbReference>
<protein>
    <submittedName>
        <fullName evidence="7">Dimethylallyltransferase</fullName>
    </submittedName>
</protein>
<organism evidence="7 8">
    <name type="scientific">Aquipluma nitroreducens</name>
    <dbReference type="NCBI Taxonomy" id="2010828"/>
    <lineage>
        <taxon>Bacteria</taxon>
        <taxon>Pseudomonadati</taxon>
        <taxon>Bacteroidota</taxon>
        <taxon>Bacteroidia</taxon>
        <taxon>Marinilabiliales</taxon>
        <taxon>Prolixibacteraceae</taxon>
        <taxon>Aquipluma</taxon>
    </lineage>
</organism>
<dbReference type="KEGG" id="anf:AQPE_2488"/>
<dbReference type="CDD" id="cd00685">
    <property type="entry name" value="Trans_IPPS_HT"/>
    <property type="match status" value="1"/>
</dbReference>
<evidence type="ECO:0000313" key="7">
    <source>
        <dbReference type="EMBL" id="BBE18326.1"/>
    </source>
</evidence>
<dbReference type="RefSeq" id="WP_318351243.1">
    <property type="nucleotide sequence ID" value="NZ_AP018694.1"/>
</dbReference>
<comment type="similarity">
    <text evidence="2 6">Belongs to the FPP/GGPP synthase family.</text>
</comment>
<accession>A0A5K7SA33</accession>
<dbReference type="SUPFAM" id="SSF48576">
    <property type="entry name" value="Terpenoid synthases"/>
    <property type="match status" value="1"/>
</dbReference>
<dbReference type="SFLD" id="SFLDS00005">
    <property type="entry name" value="Isoprenoid_Synthase_Type_I"/>
    <property type="match status" value="1"/>
</dbReference>
<dbReference type="InterPro" id="IPR008949">
    <property type="entry name" value="Isoprenoid_synthase_dom_sf"/>
</dbReference>
<evidence type="ECO:0000313" key="8">
    <source>
        <dbReference type="Proteomes" id="UP001193389"/>
    </source>
</evidence>
<evidence type="ECO:0000256" key="3">
    <source>
        <dbReference type="ARBA" id="ARBA00022679"/>
    </source>
</evidence>
<gene>
    <name evidence="7" type="ORF">AQPE_2488</name>
</gene>
<dbReference type="GO" id="GO:0046872">
    <property type="term" value="F:metal ion binding"/>
    <property type="evidence" value="ECO:0007669"/>
    <property type="project" value="UniProtKB-KW"/>
</dbReference>
<dbReference type="InterPro" id="IPR000092">
    <property type="entry name" value="Polyprenyl_synt"/>
</dbReference>